<evidence type="ECO:0000313" key="4">
    <source>
        <dbReference type="Proteomes" id="UP000070810"/>
    </source>
</evidence>
<gene>
    <name evidence="2" type="ORF">NS354_05070</name>
    <name evidence="3" type="ORF">SAMN04488565_0763</name>
</gene>
<keyword evidence="1" id="KW-1133">Transmembrane helix</keyword>
<dbReference type="EMBL" id="FNKB01000001">
    <property type="protein sequence ID" value="SDQ13069.1"/>
    <property type="molecule type" value="Genomic_DNA"/>
</dbReference>
<dbReference type="OrthoDB" id="4991467at2"/>
<protein>
    <recommendedName>
        <fullName evidence="6">DUF3618 domain-containing protein</fullName>
    </recommendedName>
</protein>
<evidence type="ECO:0008006" key="6">
    <source>
        <dbReference type="Google" id="ProtNLM"/>
    </source>
</evidence>
<reference evidence="2 4" key="1">
    <citation type="journal article" date="2016" name="Front. Microbiol.">
        <title>Genomic Resource of Rice Seed Associated Bacteria.</title>
        <authorList>
            <person name="Midha S."/>
            <person name="Bansal K."/>
            <person name="Sharma S."/>
            <person name="Kumar N."/>
            <person name="Patil P.P."/>
            <person name="Chaudhry V."/>
            <person name="Patil P.B."/>
        </authorList>
    </citation>
    <scope>NUCLEOTIDE SEQUENCE [LARGE SCALE GENOMIC DNA]</scope>
    <source>
        <strain evidence="2 4">NS354</strain>
    </source>
</reference>
<dbReference type="Proteomes" id="UP000070810">
    <property type="component" value="Unassembled WGS sequence"/>
</dbReference>
<name>A0A147EPA7_9MICO</name>
<dbReference type="RefSeq" id="WP_010157801.1">
    <property type="nucleotide sequence ID" value="NZ_FNKB01000001.1"/>
</dbReference>
<accession>A0A147EPA7</accession>
<keyword evidence="1" id="KW-0812">Transmembrane</keyword>
<dbReference type="PATRIC" id="fig|1079994.3.peg.1099"/>
<keyword evidence="4" id="KW-1185">Reference proteome</keyword>
<keyword evidence="1" id="KW-0472">Membrane</keyword>
<dbReference type="AlphaFoldDB" id="A0A147EPA7"/>
<evidence type="ECO:0000313" key="2">
    <source>
        <dbReference type="EMBL" id="KTR86372.1"/>
    </source>
</evidence>
<dbReference type="STRING" id="1079994.SAMN04488565_0763"/>
<dbReference type="EMBL" id="LDRK01000023">
    <property type="protein sequence ID" value="KTR86372.1"/>
    <property type="molecule type" value="Genomic_DNA"/>
</dbReference>
<sequence length="86" mass="9112">MSAEEKRHGIAEAAQARSELYDTLSQLKVRLNYAQRVDDAVDEAKLRIAEEKRDNPAGFAAGVAGAAVLAGLAVWGIASAVAKRFG</sequence>
<evidence type="ECO:0000313" key="3">
    <source>
        <dbReference type="EMBL" id="SDQ13069.1"/>
    </source>
</evidence>
<evidence type="ECO:0000256" key="1">
    <source>
        <dbReference type="SAM" id="Phobius"/>
    </source>
</evidence>
<dbReference type="InterPro" id="IPR022062">
    <property type="entry name" value="DUF3618"/>
</dbReference>
<dbReference type="Pfam" id="PF12277">
    <property type="entry name" value="DUF3618"/>
    <property type="match status" value="1"/>
</dbReference>
<feature type="transmembrane region" description="Helical" evidence="1">
    <location>
        <begin position="57"/>
        <end position="78"/>
    </location>
</feature>
<proteinExistence type="predicted"/>
<dbReference type="Proteomes" id="UP000182690">
    <property type="component" value="Unassembled WGS sequence"/>
</dbReference>
<organism evidence="2 4">
    <name type="scientific">Leucobacter chromiiresistens</name>
    <dbReference type="NCBI Taxonomy" id="1079994"/>
    <lineage>
        <taxon>Bacteria</taxon>
        <taxon>Bacillati</taxon>
        <taxon>Actinomycetota</taxon>
        <taxon>Actinomycetes</taxon>
        <taxon>Micrococcales</taxon>
        <taxon>Microbacteriaceae</taxon>
        <taxon>Leucobacter</taxon>
    </lineage>
</organism>
<reference evidence="3 5" key="2">
    <citation type="submission" date="2016-10" db="EMBL/GenBank/DDBJ databases">
        <authorList>
            <person name="de Groot N.N."/>
        </authorList>
    </citation>
    <scope>NUCLEOTIDE SEQUENCE [LARGE SCALE GENOMIC DNA]</scope>
    <source>
        <strain evidence="3 5">DSM 22788</strain>
    </source>
</reference>
<evidence type="ECO:0000313" key="5">
    <source>
        <dbReference type="Proteomes" id="UP000182690"/>
    </source>
</evidence>